<dbReference type="GeneID" id="24136033"/>
<dbReference type="SUPFAM" id="SSF52047">
    <property type="entry name" value="RNI-like"/>
    <property type="match status" value="1"/>
</dbReference>
<name>A0A067BZS3_SAPPC</name>
<accession>A0A067BZS3</accession>
<dbReference type="InterPro" id="IPR032675">
    <property type="entry name" value="LRR_dom_sf"/>
</dbReference>
<proteinExistence type="predicted"/>
<protein>
    <submittedName>
        <fullName evidence="1">Uncharacterized protein</fullName>
    </submittedName>
</protein>
<dbReference type="Gene3D" id="3.80.10.10">
    <property type="entry name" value="Ribonuclease Inhibitor"/>
    <property type="match status" value="1"/>
</dbReference>
<sequence length="495" mass="55275">MASTKRVSSKTGSVVDLPHALTSIVQCLQSARDVIAFLSALPTPALDAPLAALMQLLTRPGPLLYTWPALLLDDIDCDDDSTVALYHTALPTLASVRAEELKLFQRFMRPRANTPAQGLINFSSQWPLKITHVKERWLRAIDVAAYCTVLRRCTRLETIEVDATANTSDILAAITTSAHRVHTLFVSASACAPTMNWALLLQPWLSSGHARRVSFKYFRTTDCNALAHALATTKSLQGFHIGDMDKLQSELLRWNLPLHHITELDLTMSYSIMQLIDVTKLISLTLDCDDEISALEVVGRVPRMTALRHLSLCRVHLREVDMAQWPHLESLSLTRVKLTHAVFDSMFAYLNNVQGLQRLTFGRMSRVYVPAWSRTLGSLINSGLVAVRLTGYFFDVCNAGRLAFALRQRCTALPLRLDLCYDEFCFDAVRVLVEALVVCTNVSVQMEPGSCAIFDLYHDAVRPFLEDLRTTRGPNMAEIAVVYHPEANAMTTIFT</sequence>
<dbReference type="KEGG" id="spar:SPRG_14215"/>
<organism evidence="1 2">
    <name type="scientific">Saprolegnia parasitica (strain CBS 223.65)</name>
    <dbReference type="NCBI Taxonomy" id="695850"/>
    <lineage>
        <taxon>Eukaryota</taxon>
        <taxon>Sar</taxon>
        <taxon>Stramenopiles</taxon>
        <taxon>Oomycota</taxon>
        <taxon>Saprolegniomycetes</taxon>
        <taxon>Saprolegniales</taxon>
        <taxon>Saprolegniaceae</taxon>
        <taxon>Saprolegnia</taxon>
    </lineage>
</organism>
<keyword evidence="2" id="KW-1185">Reference proteome</keyword>
<evidence type="ECO:0000313" key="1">
    <source>
        <dbReference type="EMBL" id="KDO20067.1"/>
    </source>
</evidence>
<dbReference type="RefSeq" id="XP_012209227.1">
    <property type="nucleotide sequence ID" value="XM_012353837.1"/>
</dbReference>
<gene>
    <name evidence="1" type="ORF">SPRG_14215</name>
</gene>
<dbReference type="Proteomes" id="UP000030745">
    <property type="component" value="Unassembled WGS sequence"/>
</dbReference>
<reference evidence="1 2" key="1">
    <citation type="journal article" date="2013" name="PLoS Genet.">
        <title>Distinctive expansion of potential virulence genes in the genome of the oomycete fish pathogen Saprolegnia parasitica.</title>
        <authorList>
            <person name="Jiang R.H."/>
            <person name="de Bruijn I."/>
            <person name="Haas B.J."/>
            <person name="Belmonte R."/>
            <person name="Lobach L."/>
            <person name="Christie J."/>
            <person name="van den Ackerveken G."/>
            <person name="Bottin A."/>
            <person name="Bulone V."/>
            <person name="Diaz-Moreno S.M."/>
            <person name="Dumas B."/>
            <person name="Fan L."/>
            <person name="Gaulin E."/>
            <person name="Govers F."/>
            <person name="Grenville-Briggs L.J."/>
            <person name="Horner N.R."/>
            <person name="Levin J.Z."/>
            <person name="Mammella M."/>
            <person name="Meijer H.J."/>
            <person name="Morris P."/>
            <person name="Nusbaum C."/>
            <person name="Oome S."/>
            <person name="Phillips A.J."/>
            <person name="van Rooyen D."/>
            <person name="Rzeszutek E."/>
            <person name="Saraiva M."/>
            <person name="Secombes C.J."/>
            <person name="Seidl M.F."/>
            <person name="Snel B."/>
            <person name="Stassen J.H."/>
            <person name="Sykes S."/>
            <person name="Tripathy S."/>
            <person name="van den Berg H."/>
            <person name="Vega-Arreguin J.C."/>
            <person name="Wawra S."/>
            <person name="Young S.K."/>
            <person name="Zeng Q."/>
            <person name="Dieguez-Uribeondo J."/>
            <person name="Russ C."/>
            <person name="Tyler B.M."/>
            <person name="van West P."/>
        </authorList>
    </citation>
    <scope>NUCLEOTIDE SEQUENCE [LARGE SCALE GENOMIC DNA]</scope>
    <source>
        <strain evidence="1 2">CBS 223.65</strain>
    </source>
</reference>
<dbReference type="EMBL" id="KK583325">
    <property type="protein sequence ID" value="KDO20067.1"/>
    <property type="molecule type" value="Genomic_DNA"/>
</dbReference>
<evidence type="ECO:0000313" key="2">
    <source>
        <dbReference type="Proteomes" id="UP000030745"/>
    </source>
</evidence>
<dbReference type="VEuPathDB" id="FungiDB:SPRG_14215"/>
<dbReference type="AlphaFoldDB" id="A0A067BZS3"/>